<protein>
    <submittedName>
        <fullName evidence="3 4">Uncharacterized protein</fullName>
    </submittedName>
</protein>
<name>A0A0C4DVV5_MAGP6</name>
<dbReference type="EMBL" id="ADBL01000973">
    <property type="status" value="NOT_ANNOTATED_CDS"/>
    <property type="molecule type" value="Genomic_DNA"/>
</dbReference>
<evidence type="ECO:0000256" key="2">
    <source>
        <dbReference type="SAM" id="Phobius"/>
    </source>
</evidence>
<feature type="region of interest" description="Disordered" evidence="1">
    <location>
        <begin position="304"/>
        <end position="324"/>
    </location>
</feature>
<organism evidence="4 5">
    <name type="scientific">Magnaporthiopsis poae (strain ATCC 64411 / 73-15)</name>
    <name type="common">Kentucky bluegrass fungus</name>
    <name type="synonym">Magnaporthe poae</name>
    <dbReference type="NCBI Taxonomy" id="644358"/>
    <lineage>
        <taxon>Eukaryota</taxon>
        <taxon>Fungi</taxon>
        <taxon>Dikarya</taxon>
        <taxon>Ascomycota</taxon>
        <taxon>Pezizomycotina</taxon>
        <taxon>Sordariomycetes</taxon>
        <taxon>Sordariomycetidae</taxon>
        <taxon>Magnaporthales</taxon>
        <taxon>Magnaporthaceae</taxon>
        <taxon>Magnaporthiopsis</taxon>
    </lineage>
</organism>
<reference evidence="3" key="3">
    <citation type="submission" date="2011-03" db="EMBL/GenBank/DDBJ databases">
        <title>Annotation of Magnaporthe poae ATCC 64411.</title>
        <authorList>
            <person name="Ma L.-J."/>
            <person name="Dead R."/>
            <person name="Young S.K."/>
            <person name="Zeng Q."/>
            <person name="Gargeya S."/>
            <person name="Fitzgerald M."/>
            <person name="Haas B."/>
            <person name="Abouelleil A."/>
            <person name="Alvarado L."/>
            <person name="Arachchi H.M."/>
            <person name="Berlin A."/>
            <person name="Brown A."/>
            <person name="Chapman S.B."/>
            <person name="Chen Z."/>
            <person name="Dunbar C."/>
            <person name="Freedman E."/>
            <person name="Gearin G."/>
            <person name="Gellesch M."/>
            <person name="Goldberg J."/>
            <person name="Griggs A."/>
            <person name="Gujja S."/>
            <person name="Heiman D."/>
            <person name="Howarth C."/>
            <person name="Larson L."/>
            <person name="Lui A."/>
            <person name="MacDonald P.J.P."/>
            <person name="Mehta T."/>
            <person name="Montmayeur A."/>
            <person name="Murphy C."/>
            <person name="Neiman D."/>
            <person name="Pearson M."/>
            <person name="Priest M."/>
            <person name="Roberts A."/>
            <person name="Saif S."/>
            <person name="Shea T."/>
            <person name="Shenoy N."/>
            <person name="Sisk P."/>
            <person name="Stolte C."/>
            <person name="Sykes S."/>
            <person name="Yandava C."/>
            <person name="Wortman J."/>
            <person name="Nusbaum C."/>
            <person name="Birren B."/>
        </authorList>
    </citation>
    <scope>NUCLEOTIDE SEQUENCE</scope>
    <source>
        <strain evidence="3">ATCC 64411</strain>
    </source>
</reference>
<feature type="compositionally biased region" description="Basic and acidic residues" evidence="1">
    <location>
        <begin position="304"/>
        <end position="316"/>
    </location>
</feature>
<dbReference type="EMBL" id="GL876968">
    <property type="protein sequence ID" value="KLU85086.1"/>
    <property type="molecule type" value="Genomic_DNA"/>
</dbReference>
<dbReference type="eggNOG" id="ENOG502QW6Q">
    <property type="taxonomic scope" value="Eukaryota"/>
</dbReference>
<dbReference type="AlphaFoldDB" id="A0A0C4DVV5"/>
<gene>
    <name evidence="3" type="ORF">MAPG_04118</name>
</gene>
<accession>A0A0C4DVV5</accession>
<reference evidence="3" key="1">
    <citation type="submission" date="2010-05" db="EMBL/GenBank/DDBJ databases">
        <title>The Genome Sequence of Magnaporthe poae strain ATCC 64411.</title>
        <authorList>
            <consortium name="The Broad Institute Genome Sequencing Platform"/>
            <consortium name="Broad Institute Genome Sequencing Center for Infectious Disease"/>
            <person name="Ma L.-J."/>
            <person name="Dead R."/>
            <person name="Young S."/>
            <person name="Zeng Q."/>
            <person name="Koehrsen M."/>
            <person name="Alvarado L."/>
            <person name="Berlin A."/>
            <person name="Chapman S.B."/>
            <person name="Chen Z."/>
            <person name="Freedman E."/>
            <person name="Gellesch M."/>
            <person name="Goldberg J."/>
            <person name="Griggs A."/>
            <person name="Gujja S."/>
            <person name="Heilman E.R."/>
            <person name="Heiman D."/>
            <person name="Hepburn T."/>
            <person name="Howarth C."/>
            <person name="Jen D."/>
            <person name="Larson L."/>
            <person name="Mehta T."/>
            <person name="Neiman D."/>
            <person name="Pearson M."/>
            <person name="Roberts A."/>
            <person name="Saif S."/>
            <person name="Shea T."/>
            <person name="Shenoy N."/>
            <person name="Sisk P."/>
            <person name="Stolte C."/>
            <person name="Sykes S."/>
            <person name="Walk T."/>
            <person name="White J."/>
            <person name="Yandava C."/>
            <person name="Haas B."/>
            <person name="Nusbaum C."/>
            <person name="Birren B."/>
        </authorList>
    </citation>
    <scope>NUCLEOTIDE SEQUENCE</scope>
    <source>
        <strain evidence="3">ATCC 64411</strain>
    </source>
</reference>
<dbReference type="Proteomes" id="UP000011715">
    <property type="component" value="Unassembled WGS sequence"/>
</dbReference>
<feature type="transmembrane region" description="Helical" evidence="2">
    <location>
        <begin position="198"/>
        <end position="222"/>
    </location>
</feature>
<keyword evidence="5" id="KW-1185">Reference proteome</keyword>
<dbReference type="PANTHER" id="PTHR37471:SF1">
    <property type="entry name" value="AB HYDROLASE-1 DOMAIN-CONTAINING PROTEIN"/>
    <property type="match status" value="1"/>
</dbReference>
<reference evidence="4" key="4">
    <citation type="journal article" date="2015" name="G3 (Bethesda)">
        <title>Genome sequences of three phytopathogenic species of the Magnaporthaceae family of fungi.</title>
        <authorList>
            <person name="Okagaki L.H."/>
            <person name="Nunes C.C."/>
            <person name="Sailsbery J."/>
            <person name="Clay B."/>
            <person name="Brown D."/>
            <person name="John T."/>
            <person name="Oh Y."/>
            <person name="Young N."/>
            <person name="Fitzgerald M."/>
            <person name="Haas B.J."/>
            <person name="Zeng Q."/>
            <person name="Young S."/>
            <person name="Adiconis X."/>
            <person name="Fan L."/>
            <person name="Levin J.Z."/>
            <person name="Mitchell T.K."/>
            <person name="Okubara P.A."/>
            <person name="Farman M.L."/>
            <person name="Kohn L.M."/>
            <person name="Birren B."/>
            <person name="Ma L.-J."/>
            <person name="Dean R.A."/>
        </authorList>
    </citation>
    <scope>NUCLEOTIDE SEQUENCE</scope>
    <source>
        <strain evidence="4">ATCC 64411 / 73-15</strain>
    </source>
</reference>
<evidence type="ECO:0000313" key="5">
    <source>
        <dbReference type="Proteomes" id="UP000011715"/>
    </source>
</evidence>
<sequence>MIKIKVDYILTEGKVDYFLARSLIFLFTYSGLLCGGYFVIASAYGGLPWISHPASIVIEIFAAIELLWFLCGYLPFRELSQRNTRTDHALLQPEPLNRAERAAFFAKCMSLVPDMEHFIRKWVQNAHLDDVRRDNVKDWLLWGLFDREGDSGEDDEELDQYLGVCEARLGATLRKGRGDSRAIRMSFDPVNMNHRSLFFYYIVWWIDSLAAVALYAMGFRFYRQKRCKFFRHYVEYDTAECTRADLASFTSSERWWTGSRPLELVWLPGAHHGAALITSRYIPTASRIVDRYCVKIEVVPGPQDKETEAGDGRRDSVNSFDTIC</sequence>
<feature type="transmembrane region" description="Helical" evidence="2">
    <location>
        <begin position="23"/>
        <end position="44"/>
    </location>
</feature>
<dbReference type="PANTHER" id="PTHR37471">
    <property type="entry name" value="UNNAMED PRODUCT"/>
    <property type="match status" value="1"/>
</dbReference>
<reference evidence="5" key="2">
    <citation type="submission" date="2010-05" db="EMBL/GenBank/DDBJ databases">
        <title>The genome sequence of Magnaporthe poae strain ATCC 64411.</title>
        <authorList>
            <person name="Ma L.-J."/>
            <person name="Dead R."/>
            <person name="Young S."/>
            <person name="Zeng Q."/>
            <person name="Koehrsen M."/>
            <person name="Alvarado L."/>
            <person name="Berlin A."/>
            <person name="Chapman S.B."/>
            <person name="Chen Z."/>
            <person name="Freedman E."/>
            <person name="Gellesch M."/>
            <person name="Goldberg J."/>
            <person name="Griggs A."/>
            <person name="Gujja S."/>
            <person name="Heilman E.R."/>
            <person name="Heiman D."/>
            <person name="Hepburn T."/>
            <person name="Howarth C."/>
            <person name="Jen D."/>
            <person name="Larson L."/>
            <person name="Mehta T."/>
            <person name="Neiman D."/>
            <person name="Pearson M."/>
            <person name="Roberts A."/>
            <person name="Saif S."/>
            <person name="Shea T."/>
            <person name="Shenoy N."/>
            <person name="Sisk P."/>
            <person name="Stolte C."/>
            <person name="Sykes S."/>
            <person name="Walk T."/>
            <person name="White J."/>
            <person name="Yandava C."/>
            <person name="Haas B."/>
            <person name="Nusbaum C."/>
            <person name="Birren B."/>
        </authorList>
    </citation>
    <scope>NUCLEOTIDE SEQUENCE [LARGE SCALE GENOMIC DNA]</scope>
    <source>
        <strain evidence="5">ATCC 64411 / 73-15</strain>
    </source>
</reference>
<dbReference type="STRING" id="644358.A0A0C4DVV5"/>
<evidence type="ECO:0000256" key="1">
    <source>
        <dbReference type="SAM" id="MobiDB-lite"/>
    </source>
</evidence>
<proteinExistence type="predicted"/>
<keyword evidence="2" id="KW-0472">Membrane</keyword>
<keyword evidence="2" id="KW-0812">Transmembrane</keyword>
<dbReference type="VEuPathDB" id="FungiDB:MAPG_04118"/>
<reference evidence="4" key="5">
    <citation type="submission" date="2015-06" db="UniProtKB">
        <authorList>
            <consortium name="EnsemblFungi"/>
        </authorList>
    </citation>
    <scope>IDENTIFICATION</scope>
    <source>
        <strain evidence="4">ATCC 64411</strain>
    </source>
</reference>
<evidence type="ECO:0000313" key="4">
    <source>
        <dbReference type="EnsemblFungi" id="MAPG_04118T0"/>
    </source>
</evidence>
<feature type="transmembrane region" description="Helical" evidence="2">
    <location>
        <begin position="56"/>
        <end position="76"/>
    </location>
</feature>
<dbReference type="OrthoDB" id="6431331at2759"/>
<dbReference type="EnsemblFungi" id="MAPG_04118T0">
    <property type="protein sequence ID" value="MAPG_04118T0"/>
    <property type="gene ID" value="MAPG_04118"/>
</dbReference>
<keyword evidence="2" id="KW-1133">Transmembrane helix</keyword>
<evidence type="ECO:0000313" key="3">
    <source>
        <dbReference type="EMBL" id="KLU85086.1"/>
    </source>
</evidence>
<dbReference type="EMBL" id="ADBL01000972">
    <property type="status" value="NOT_ANNOTATED_CDS"/>
    <property type="molecule type" value="Genomic_DNA"/>
</dbReference>